<proteinExistence type="predicted"/>
<evidence type="ECO:0000313" key="1">
    <source>
        <dbReference type="EMBL" id="TYP77437.1"/>
    </source>
</evidence>
<evidence type="ECO:0000313" key="2">
    <source>
        <dbReference type="Proteomes" id="UP000324176"/>
    </source>
</evidence>
<gene>
    <name evidence="1" type="ORF">BCL69_107912</name>
</gene>
<reference evidence="1 2" key="1">
    <citation type="submission" date="2019-07" db="EMBL/GenBank/DDBJ databases">
        <title>Active sludge and wastewater microbial communities from Klosterneuburg, Austria.</title>
        <authorList>
            <person name="Wagner M."/>
        </authorList>
    </citation>
    <scope>NUCLEOTIDE SEQUENCE [LARGE SCALE GENOMIC DNA]</scope>
    <source>
        <strain evidence="1 2">Nm2</strain>
    </source>
</reference>
<dbReference type="Proteomes" id="UP000324176">
    <property type="component" value="Unassembled WGS sequence"/>
</dbReference>
<name>A0A5D3Y7X1_9PROT</name>
<organism evidence="1 2">
    <name type="scientific">Nitrosomonas communis</name>
    <dbReference type="NCBI Taxonomy" id="44574"/>
    <lineage>
        <taxon>Bacteria</taxon>
        <taxon>Pseudomonadati</taxon>
        <taxon>Pseudomonadota</taxon>
        <taxon>Betaproteobacteria</taxon>
        <taxon>Nitrosomonadales</taxon>
        <taxon>Nitrosomonadaceae</taxon>
        <taxon>Nitrosomonas</taxon>
    </lineage>
</organism>
<dbReference type="AlphaFoldDB" id="A0A5D3Y7X1"/>
<dbReference type="EMBL" id="VNHT01000079">
    <property type="protein sequence ID" value="TYP77437.1"/>
    <property type="molecule type" value="Genomic_DNA"/>
</dbReference>
<sequence length="30" mass="3470">MSGFVQNLTKVNEEMRRMAHLKPALARVEI</sequence>
<protein>
    <submittedName>
        <fullName evidence="1">Uncharacterized protein</fullName>
    </submittedName>
</protein>
<accession>A0A5D3Y7X1</accession>
<comment type="caution">
    <text evidence="1">The sequence shown here is derived from an EMBL/GenBank/DDBJ whole genome shotgun (WGS) entry which is preliminary data.</text>
</comment>